<dbReference type="Proteomes" id="UP000294847">
    <property type="component" value="Chromosome 2"/>
</dbReference>
<organism evidence="2 3">
    <name type="scientific">Pyricularia oryzae</name>
    <name type="common">Rice blast fungus</name>
    <name type="synonym">Magnaporthe oryzae</name>
    <dbReference type="NCBI Taxonomy" id="318829"/>
    <lineage>
        <taxon>Eukaryota</taxon>
        <taxon>Fungi</taxon>
        <taxon>Dikarya</taxon>
        <taxon>Ascomycota</taxon>
        <taxon>Pezizomycotina</taxon>
        <taxon>Sordariomycetes</taxon>
        <taxon>Sordariomycetidae</taxon>
        <taxon>Magnaporthales</taxon>
        <taxon>Pyriculariaceae</taxon>
        <taxon>Pyricularia</taxon>
    </lineage>
</organism>
<gene>
    <name evidence="2" type="ORF">PoMZ_01777</name>
</gene>
<accession>A0A4P7N368</accession>
<evidence type="ECO:0000256" key="1">
    <source>
        <dbReference type="SAM" id="MobiDB-lite"/>
    </source>
</evidence>
<reference evidence="2 3" key="1">
    <citation type="journal article" date="2019" name="Mol. Biol. Evol.">
        <title>Blast fungal genomes show frequent chromosomal changes, gene gains and losses, and effector gene turnover.</title>
        <authorList>
            <person name="Gomez Luciano L.B."/>
            <person name="Jason Tsai I."/>
            <person name="Chuma I."/>
            <person name="Tosa Y."/>
            <person name="Chen Y.H."/>
            <person name="Li J.Y."/>
            <person name="Li M.Y."/>
            <person name="Jade Lu M.Y."/>
            <person name="Nakayashiki H."/>
            <person name="Li W.H."/>
        </authorList>
    </citation>
    <scope>NUCLEOTIDE SEQUENCE [LARGE SCALE GENOMIC DNA]</scope>
    <source>
        <strain evidence="2">MZ5-1-6</strain>
    </source>
</reference>
<dbReference type="EMBL" id="CP034205">
    <property type="protein sequence ID" value="QBZ56859.1"/>
    <property type="molecule type" value="Genomic_DNA"/>
</dbReference>
<feature type="region of interest" description="Disordered" evidence="1">
    <location>
        <begin position="1"/>
        <end position="27"/>
    </location>
</feature>
<evidence type="ECO:0000313" key="2">
    <source>
        <dbReference type="EMBL" id="QBZ56859.1"/>
    </source>
</evidence>
<name>A0A4P7N368_PYROR</name>
<proteinExistence type="predicted"/>
<feature type="compositionally biased region" description="Polar residues" evidence="1">
    <location>
        <begin position="1"/>
        <end position="25"/>
    </location>
</feature>
<protein>
    <submittedName>
        <fullName evidence="2">Uncharacterized protein</fullName>
    </submittedName>
</protein>
<sequence>MKPTAHSESNPAQPGSPTVTPTSRPASFDLTPISNATLRFQFGRCLGLLGIGSHTTIKPCVVDGGIPPLTSWPRRSRRVSMFNIKAAMDALFGLVFLGTQELPA</sequence>
<dbReference type="AlphaFoldDB" id="A0A4P7N368"/>
<evidence type="ECO:0000313" key="3">
    <source>
        <dbReference type="Proteomes" id="UP000294847"/>
    </source>
</evidence>